<dbReference type="OrthoDB" id="3638488at2"/>
<organism evidence="2 3">
    <name type="scientific">Amycolatopsis suaedae</name>
    <dbReference type="NCBI Taxonomy" id="2510978"/>
    <lineage>
        <taxon>Bacteria</taxon>
        <taxon>Bacillati</taxon>
        <taxon>Actinomycetota</taxon>
        <taxon>Actinomycetes</taxon>
        <taxon>Pseudonocardiales</taxon>
        <taxon>Pseudonocardiaceae</taxon>
        <taxon>Amycolatopsis</taxon>
    </lineage>
</organism>
<protein>
    <submittedName>
        <fullName evidence="2">Uncharacterized protein</fullName>
    </submittedName>
</protein>
<sequence length="264" mass="29032">MLSHPTASLFETQAARIWLRKRGVEVATPTPLLAVRLGTRQLRQPSGHKQRQFRYWIAGVLLSTGLFSLLFALRIPEEQMVTGHTGTVIICAIQLAEWATRRARDREAAARLPHRVASVSQSRLAPLDGWYVASTTVAFGGGIALATTMFVATPQYGHYAWTWLLLLGVAGAVAAFLVVSILRAPTLADDTTSLAIDTRLRRSDLYDLCPAVCVLIPLTDFLQRDQPAPYTWPMAGHAALAMGLFAIGWLRQRHRPLPAGHYGT</sequence>
<comment type="caution">
    <text evidence="2">The sequence shown here is derived from an EMBL/GenBank/DDBJ whole genome shotgun (WGS) entry which is preliminary data.</text>
</comment>
<dbReference type="Proteomes" id="UP000292003">
    <property type="component" value="Unassembled WGS sequence"/>
</dbReference>
<dbReference type="RefSeq" id="WP_130473393.1">
    <property type="nucleotide sequence ID" value="NZ_SFCC01000001.1"/>
</dbReference>
<evidence type="ECO:0000313" key="2">
    <source>
        <dbReference type="EMBL" id="RZQ65825.1"/>
    </source>
</evidence>
<proteinExistence type="predicted"/>
<name>A0A4V2EMP5_9PSEU</name>
<feature type="transmembrane region" description="Helical" evidence="1">
    <location>
        <begin position="230"/>
        <end position="250"/>
    </location>
</feature>
<reference evidence="2 3" key="1">
    <citation type="submission" date="2019-02" db="EMBL/GenBank/DDBJ databases">
        <title>Draft genome sequence of Amycolatopsis sp. 8-3EHSu isolated from roots of Suaeda maritima.</title>
        <authorList>
            <person name="Duangmal K."/>
            <person name="Chantavorakit T."/>
        </authorList>
    </citation>
    <scope>NUCLEOTIDE SEQUENCE [LARGE SCALE GENOMIC DNA]</scope>
    <source>
        <strain evidence="2 3">8-3EHSu</strain>
    </source>
</reference>
<feature type="transmembrane region" description="Helical" evidence="1">
    <location>
        <begin position="130"/>
        <end position="153"/>
    </location>
</feature>
<keyword evidence="1" id="KW-0472">Membrane</keyword>
<evidence type="ECO:0000256" key="1">
    <source>
        <dbReference type="SAM" id="Phobius"/>
    </source>
</evidence>
<keyword evidence="3" id="KW-1185">Reference proteome</keyword>
<feature type="transmembrane region" description="Helical" evidence="1">
    <location>
        <begin position="159"/>
        <end position="184"/>
    </location>
</feature>
<dbReference type="EMBL" id="SFCC01000001">
    <property type="protein sequence ID" value="RZQ65825.1"/>
    <property type="molecule type" value="Genomic_DNA"/>
</dbReference>
<keyword evidence="1" id="KW-0812">Transmembrane</keyword>
<keyword evidence="1" id="KW-1133">Transmembrane helix</keyword>
<gene>
    <name evidence="2" type="ORF">EWH70_01720</name>
</gene>
<evidence type="ECO:0000313" key="3">
    <source>
        <dbReference type="Proteomes" id="UP000292003"/>
    </source>
</evidence>
<dbReference type="AlphaFoldDB" id="A0A4V2EMP5"/>
<accession>A0A4V2EMP5</accession>
<feature type="transmembrane region" description="Helical" evidence="1">
    <location>
        <begin position="53"/>
        <end position="75"/>
    </location>
</feature>